<dbReference type="EMBL" id="QDKL01000001">
    <property type="protein sequence ID" value="RZF22352.1"/>
    <property type="molecule type" value="Genomic_DNA"/>
</dbReference>
<name>A0ABY0IHD5_9BACT</name>
<keyword evidence="2" id="KW-1185">Reference proteome</keyword>
<sequence>MKAGTIKYAFFEKDHYLIPITRRSKNPIADYKKELVEKSIENELNLKVKHISSKSMIEKGDKKLK</sequence>
<protein>
    <submittedName>
        <fullName evidence="1">Uncharacterized protein</fullName>
    </submittedName>
</protein>
<evidence type="ECO:0000313" key="1">
    <source>
        <dbReference type="EMBL" id="RZF22352.1"/>
    </source>
</evidence>
<dbReference type="RefSeq" id="WP_114705297.1">
    <property type="nucleotide sequence ID" value="NZ_QDKL01000001.1"/>
</dbReference>
<proteinExistence type="predicted"/>
<gene>
    <name evidence="1" type="ORF">DAY19_00870</name>
</gene>
<evidence type="ECO:0000313" key="2">
    <source>
        <dbReference type="Proteomes" id="UP000443582"/>
    </source>
</evidence>
<accession>A0ABY0IHD5</accession>
<comment type="caution">
    <text evidence="1">The sequence shown here is derived from an EMBL/GenBank/DDBJ whole genome shotgun (WGS) entry which is preliminary data.</text>
</comment>
<reference evidence="2" key="1">
    <citation type="journal article" date="2019" name="Int. J. Syst. Evol. Microbiol.">
        <title>Halobacteriovorax valvorus sp. nov., a novel prokaryotic predator isolated from coastal seawater of China.</title>
        <authorList>
            <person name="Chen M.-X."/>
        </authorList>
    </citation>
    <scope>NUCLEOTIDE SEQUENCE [LARGE SCALE GENOMIC DNA]</scope>
    <source>
        <strain evidence="2">BL9</strain>
    </source>
</reference>
<dbReference type="Proteomes" id="UP000443582">
    <property type="component" value="Unassembled WGS sequence"/>
</dbReference>
<organism evidence="1 2">
    <name type="scientific">Halobacteriovorax vibrionivorans</name>
    <dbReference type="NCBI Taxonomy" id="2152716"/>
    <lineage>
        <taxon>Bacteria</taxon>
        <taxon>Pseudomonadati</taxon>
        <taxon>Bdellovibrionota</taxon>
        <taxon>Bacteriovoracia</taxon>
        <taxon>Bacteriovoracales</taxon>
        <taxon>Halobacteriovoraceae</taxon>
        <taxon>Halobacteriovorax</taxon>
    </lineage>
</organism>